<dbReference type="Proteomes" id="UP001283361">
    <property type="component" value="Unassembled WGS sequence"/>
</dbReference>
<proteinExistence type="predicted"/>
<reference evidence="1" key="1">
    <citation type="journal article" date="2023" name="G3 (Bethesda)">
        <title>A reference genome for the long-term kleptoplast-retaining sea slug Elysia crispata morphotype clarki.</title>
        <authorList>
            <person name="Eastman K.E."/>
            <person name="Pendleton A.L."/>
            <person name="Shaikh M.A."/>
            <person name="Suttiyut T."/>
            <person name="Ogas R."/>
            <person name="Tomko P."/>
            <person name="Gavelis G."/>
            <person name="Widhalm J.R."/>
            <person name="Wisecaver J.H."/>
        </authorList>
    </citation>
    <scope>NUCLEOTIDE SEQUENCE</scope>
    <source>
        <strain evidence="1">ECLA1</strain>
    </source>
</reference>
<evidence type="ECO:0000313" key="1">
    <source>
        <dbReference type="EMBL" id="KAK3778694.1"/>
    </source>
</evidence>
<protein>
    <submittedName>
        <fullName evidence="1">Uncharacterized protein</fullName>
    </submittedName>
</protein>
<comment type="caution">
    <text evidence="1">The sequence shown here is derived from an EMBL/GenBank/DDBJ whole genome shotgun (WGS) entry which is preliminary data.</text>
</comment>
<dbReference type="AlphaFoldDB" id="A0AAE1DQ26"/>
<accession>A0AAE1DQ26</accession>
<gene>
    <name evidence="1" type="ORF">RRG08_012967</name>
</gene>
<evidence type="ECO:0000313" key="2">
    <source>
        <dbReference type="Proteomes" id="UP001283361"/>
    </source>
</evidence>
<dbReference type="EMBL" id="JAWDGP010002895">
    <property type="protein sequence ID" value="KAK3778694.1"/>
    <property type="molecule type" value="Genomic_DNA"/>
</dbReference>
<name>A0AAE1DQ26_9GAST</name>
<keyword evidence="2" id="KW-1185">Reference proteome</keyword>
<sequence>MSEPLYGSIKDSFLFVLIENGTSFVPLYNTTNWFHFSDPGREQYPEVRDLVDAGKNKALISPGLCDERDKLSGRSVGAATAVARAGTMSTRPVGPLVSIASMRKTKEGRK</sequence>
<organism evidence="1 2">
    <name type="scientific">Elysia crispata</name>
    <name type="common">lettuce slug</name>
    <dbReference type="NCBI Taxonomy" id="231223"/>
    <lineage>
        <taxon>Eukaryota</taxon>
        <taxon>Metazoa</taxon>
        <taxon>Spiralia</taxon>
        <taxon>Lophotrochozoa</taxon>
        <taxon>Mollusca</taxon>
        <taxon>Gastropoda</taxon>
        <taxon>Heterobranchia</taxon>
        <taxon>Euthyneura</taxon>
        <taxon>Panpulmonata</taxon>
        <taxon>Sacoglossa</taxon>
        <taxon>Placobranchoidea</taxon>
        <taxon>Plakobranchidae</taxon>
        <taxon>Elysia</taxon>
    </lineage>
</organism>